<dbReference type="KEGG" id="step:IC006_0609"/>
<feature type="transmembrane region" description="Helical" evidence="12">
    <location>
        <begin position="93"/>
        <end position="114"/>
    </location>
</feature>
<evidence type="ECO:0000256" key="10">
    <source>
        <dbReference type="ARBA" id="ARBA00023136"/>
    </source>
</evidence>
<dbReference type="PANTHER" id="PTHR30365">
    <property type="entry name" value="CYTOCHROME D UBIQUINOL OXIDASE"/>
    <property type="match status" value="1"/>
</dbReference>
<feature type="transmembrane region" description="Helical" evidence="12">
    <location>
        <begin position="184"/>
        <end position="205"/>
    </location>
</feature>
<dbReference type="GO" id="GO:0046872">
    <property type="term" value="F:metal ion binding"/>
    <property type="evidence" value="ECO:0007669"/>
    <property type="project" value="UniProtKB-KW"/>
</dbReference>
<evidence type="ECO:0000313" key="14">
    <source>
        <dbReference type="Proteomes" id="UP000322983"/>
    </source>
</evidence>
<dbReference type="AlphaFoldDB" id="A0A510DT55"/>
<proteinExistence type="predicted"/>
<dbReference type="GO" id="GO:0020037">
    <property type="term" value="F:heme binding"/>
    <property type="evidence" value="ECO:0007669"/>
    <property type="project" value="TreeGrafter"/>
</dbReference>
<keyword evidence="9" id="KW-0408">Iron</keyword>
<dbReference type="GO" id="GO:0016682">
    <property type="term" value="F:oxidoreductase activity, acting on diphenols and related substances as donors, oxygen as acceptor"/>
    <property type="evidence" value="ECO:0007669"/>
    <property type="project" value="TreeGrafter"/>
</dbReference>
<keyword evidence="14" id="KW-1185">Reference proteome</keyword>
<feature type="region of interest" description="Disordered" evidence="11">
    <location>
        <begin position="473"/>
        <end position="499"/>
    </location>
</feature>
<evidence type="ECO:0000256" key="11">
    <source>
        <dbReference type="SAM" id="MobiDB-lite"/>
    </source>
</evidence>
<feature type="transmembrane region" description="Helical" evidence="12">
    <location>
        <begin position="321"/>
        <end position="344"/>
    </location>
</feature>
<organism evidence="13 14">
    <name type="scientific">Sulfuracidifex tepidarius</name>
    <dbReference type="NCBI Taxonomy" id="1294262"/>
    <lineage>
        <taxon>Archaea</taxon>
        <taxon>Thermoproteota</taxon>
        <taxon>Thermoprotei</taxon>
        <taxon>Sulfolobales</taxon>
        <taxon>Sulfolobaceae</taxon>
        <taxon>Sulfuracidifex</taxon>
    </lineage>
</organism>
<dbReference type="Pfam" id="PF01654">
    <property type="entry name" value="Cyt_bd_oxida_I"/>
    <property type="match status" value="1"/>
</dbReference>
<evidence type="ECO:0000256" key="1">
    <source>
        <dbReference type="ARBA" id="ARBA00004651"/>
    </source>
</evidence>
<evidence type="ECO:0000256" key="6">
    <source>
        <dbReference type="ARBA" id="ARBA00022723"/>
    </source>
</evidence>
<evidence type="ECO:0000256" key="8">
    <source>
        <dbReference type="ARBA" id="ARBA00022989"/>
    </source>
</evidence>
<evidence type="ECO:0000256" key="9">
    <source>
        <dbReference type="ARBA" id="ARBA00023004"/>
    </source>
</evidence>
<feature type="transmembrane region" description="Helical" evidence="12">
    <location>
        <begin position="60"/>
        <end position="81"/>
    </location>
</feature>
<evidence type="ECO:0000256" key="12">
    <source>
        <dbReference type="SAM" id="Phobius"/>
    </source>
</evidence>
<feature type="transmembrane region" description="Helical" evidence="12">
    <location>
        <begin position="20"/>
        <end position="39"/>
    </location>
</feature>
<reference evidence="13 14" key="1">
    <citation type="journal article" date="2020" name="Int. J. Syst. Evol. Microbiol.">
        <title>Sulfuracidifex tepidarius gen. nov., sp. nov. and transfer of Sulfolobus metallicus Huber and Stetter 1992 to the genus Sulfuracidifex as Sulfuracidifex metallicus comb. nov.</title>
        <authorList>
            <person name="Itoh T."/>
            <person name="Miura T."/>
            <person name="Sakai H.D."/>
            <person name="Kato S."/>
            <person name="Ohkuma M."/>
            <person name="Takashina T."/>
        </authorList>
    </citation>
    <scope>NUCLEOTIDE SEQUENCE [LARGE SCALE GENOMIC DNA]</scope>
    <source>
        <strain evidence="13 14">IC-006</strain>
    </source>
</reference>
<dbReference type="GO" id="GO:0009055">
    <property type="term" value="F:electron transfer activity"/>
    <property type="evidence" value="ECO:0007669"/>
    <property type="project" value="InterPro"/>
</dbReference>
<keyword evidence="10 12" id="KW-0472">Membrane</keyword>
<feature type="compositionally biased region" description="Basic and acidic residues" evidence="11">
    <location>
        <begin position="485"/>
        <end position="499"/>
    </location>
</feature>
<evidence type="ECO:0008006" key="15">
    <source>
        <dbReference type="Google" id="ProtNLM"/>
    </source>
</evidence>
<evidence type="ECO:0000256" key="7">
    <source>
        <dbReference type="ARBA" id="ARBA00022982"/>
    </source>
</evidence>
<dbReference type="GeneID" id="41714445"/>
<dbReference type="GO" id="GO:0019646">
    <property type="term" value="P:aerobic electron transport chain"/>
    <property type="evidence" value="ECO:0007669"/>
    <property type="project" value="InterPro"/>
</dbReference>
<evidence type="ECO:0000313" key="13">
    <source>
        <dbReference type="EMBL" id="BBG23325.1"/>
    </source>
</evidence>
<feature type="transmembrane region" description="Helical" evidence="12">
    <location>
        <begin position="126"/>
        <end position="149"/>
    </location>
</feature>
<feature type="transmembrane region" description="Helical" evidence="12">
    <location>
        <begin position="226"/>
        <end position="242"/>
    </location>
</feature>
<dbReference type="Proteomes" id="UP000322983">
    <property type="component" value="Chromosome"/>
</dbReference>
<gene>
    <name evidence="13" type="ORF">IC006_0609</name>
</gene>
<evidence type="ECO:0000256" key="4">
    <source>
        <dbReference type="ARBA" id="ARBA00022617"/>
    </source>
</evidence>
<evidence type="ECO:0000256" key="5">
    <source>
        <dbReference type="ARBA" id="ARBA00022692"/>
    </source>
</evidence>
<dbReference type="GO" id="GO:0005886">
    <property type="term" value="C:plasma membrane"/>
    <property type="evidence" value="ECO:0007669"/>
    <property type="project" value="UniProtKB-SubCell"/>
</dbReference>
<dbReference type="STRING" id="1294262.GCA_001316085_01801"/>
<evidence type="ECO:0000256" key="3">
    <source>
        <dbReference type="ARBA" id="ARBA00022475"/>
    </source>
</evidence>
<keyword evidence="8 12" id="KW-1133">Transmembrane helix</keyword>
<evidence type="ECO:0000256" key="2">
    <source>
        <dbReference type="ARBA" id="ARBA00022448"/>
    </source>
</evidence>
<dbReference type="GO" id="GO:0070069">
    <property type="term" value="C:cytochrome complex"/>
    <property type="evidence" value="ECO:0007669"/>
    <property type="project" value="InterPro"/>
</dbReference>
<accession>A0A510DT55</accession>
<feature type="transmembrane region" description="Helical" evidence="12">
    <location>
        <begin position="364"/>
        <end position="387"/>
    </location>
</feature>
<feature type="transmembrane region" description="Helical" evidence="12">
    <location>
        <begin position="426"/>
        <end position="448"/>
    </location>
</feature>
<dbReference type="OrthoDB" id="41618at2157"/>
<dbReference type="PANTHER" id="PTHR30365:SF14">
    <property type="entry name" value="CYTOCHROME BD MENAQUINOL OXIDASE SUBUNIT I-RELATED"/>
    <property type="match status" value="1"/>
</dbReference>
<keyword evidence="7" id="KW-0249">Electron transport</keyword>
<keyword evidence="4" id="KW-0349">Heme</keyword>
<keyword evidence="6" id="KW-0479">Metal-binding</keyword>
<keyword evidence="3" id="KW-1003">Cell membrane</keyword>
<dbReference type="RefSeq" id="WP_149528314.1">
    <property type="nucleotide sequence ID" value="NZ_AP018929.1"/>
</dbReference>
<keyword evidence="2" id="KW-0813">Transport</keyword>
<sequence length="499" mass="55069">MGLFVFDRVLAAFTMGTHMLFTYWAISLPIFIVTAEYLAYKRNDPYYMALAKRFSVVMAVLFAVGSAAGAAIAVEFITVWYRWMYIVNEVDILPFEIEVMAFFSEVIFLSLYLYGWDRLSRTAHMVLGLMVGVGSTMSAVLIVLVNSWMNTPNGFNVEEFVTTGKITDVNPIASLWPPAASAEVPMVIAGAWFVGFGSLTGYFAFRKLFSKLNHDENEYYNRGLKLSLFLASLDALLLGWSGDNAGKVLYSEQPLKLATLEGVMKTGAGVPMTVGPISIPNVLSLLSTWPPNPNAVVLGYSSFVKAVQDPIWWISHDAYDLHATLGIVGALVFWILASFTFFRLPRMKKAFGFLGLDNPLERKLPLYVALVVGWLQLLAWESGWVAAETGRQPFVIWGPMEETSSGLYTIQAGMLTTQGFNNNPDVLPIGIAIMAALVLAVLGTLYMLRKLFMGRDVSKDVKISENELSVSVKTAGPRTSIHGNTAEDKGEMKDKGELK</sequence>
<keyword evidence="5 12" id="KW-0812">Transmembrane</keyword>
<comment type="subcellular location">
    <subcellularLocation>
        <location evidence="1">Cell membrane</location>
        <topology evidence="1">Multi-pass membrane protein</topology>
    </subcellularLocation>
</comment>
<protein>
    <recommendedName>
        <fullName evidence="15">Cytochrome bd-II ubiquinol oxidase subunit 1</fullName>
    </recommendedName>
</protein>
<name>A0A510DT55_9CREN</name>
<dbReference type="EMBL" id="AP018929">
    <property type="protein sequence ID" value="BBG23325.1"/>
    <property type="molecule type" value="Genomic_DNA"/>
</dbReference>
<dbReference type="InterPro" id="IPR002585">
    <property type="entry name" value="Cyt-d_ubiquinol_oxidase_su_1"/>
</dbReference>